<protein>
    <recommendedName>
        <fullName evidence="3">Peptidase M28 domain-containing protein</fullName>
    </recommendedName>
</protein>
<dbReference type="GO" id="GO:0006508">
    <property type="term" value="P:proteolysis"/>
    <property type="evidence" value="ECO:0007669"/>
    <property type="project" value="InterPro"/>
</dbReference>
<feature type="signal peptide" evidence="2">
    <location>
        <begin position="1"/>
        <end position="18"/>
    </location>
</feature>
<evidence type="ECO:0000259" key="3">
    <source>
        <dbReference type="Pfam" id="PF04389"/>
    </source>
</evidence>
<dbReference type="Proteomes" id="UP000595897">
    <property type="component" value="Chromosome"/>
</dbReference>
<dbReference type="AlphaFoldDB" id="A0A7R7EL97"/>
<proteinExistence type="predicted"/>
<name>A0A7R7EL97_9FIRM</name>
<dbReference type="PROSITE" id="PS00758">
    <property type="entry name" value="ARGE_DAPE_CPG2_1"/>
    <property type="match status" value="1"/>
</dbReference>
<dbReference type="InterPro" id="IPR007484">
    <property type="entry name" value="Peptidase_M28"/>
</dbReference>
<dbReference type="Pfam" id="PF04389">
    <property type="entry name" value="Peptidase_M28"/>
    <property type="match status" value="1"/>
</dbReference>
<evidence type="ECO:0000313" key="4">
    <source>
        <dbReference type="EMBL" id="BCN31105.1"/>
    </source>
</evidence>
<evidence type="ECO:0000256" key="1">
    <source>
        <dbReference type="ARBA" id="ARBA00022801"/>
    </source>
</evidence>
<dbReference type="PROSITE" id="PS51257">
    <property type="entry name" value="PROKAR_LIPOPROTEIN"/>
    <property type="match status" value="1"/>
</dbReference>
<gene>
    <name evidence="4" type="ORF">bsdtb5_24000</name>
</gene>
<dbReference type="KEGG" id="ahb:bsdtb5_24000"/>
<evidence type="ECO:0000313" key="5">
    <source>
        <dbReference type="Proteomes" id="UP000595897"/>
    </source>
</evidence>
<organism evidence="4 5">
    <name type="scientific">Anaeromicropila herbilytica</name>
    <dbReference type="NCBI Taxonomy" id="2785025"/>
    <lineage>
        <taxon>Bacteria</taxon>
        <taxon>Bacillati</taxon>
        <taxon>Bacillota</taxon>
        <taxon>Clostridia</taxon>
        <taxon>Lachnospirales</taxon>
        <taxon>Lachnospiraceae</taxon>
        <taxon>Anaeromicropila</taxon>
    </lineage>
</organism>
<dbReference type="InterPro" id="IPR045175">
    <property type="entry name" value="M28_fam"/>
</dbReference>
<dbReference type="PANTHER" id="PTHR12147:SF26">
    <property type="entry name" value="PEPTIDASE M28 DOMAIN-CONTAINING PROTEIN"/>
    <property type="match status" value="1"/>
</dbReference>
<keyword evidence="1" id="KW-0378">Hydrolase</keyword>
<sequence length="467" mass="54151">MKKIILFMLILLSFTGCSYHNKENNNSQKQINTFGEEKNEKDTIVQTETPITTPTVTPKIIKNNNIDENELLNNLKEICKSPRKFDTDGEDSALDYLINKMTEYGYRTQTQEFYVYNKTIKDIYSATLWEYFNKYTDVKDSVGKGMNLIATTAHPDNKKTLYITAHYDTTTDTNGIRDNGSGIVVAMEIARQLQGINLPINIEFIFFSAEEAGMQGSSYFISRLTKEEKDEALGCINIDVVGEKGNNKVALKTYSYQMNALSLLMDEYHKFQHSRSEASDHTSFYMGGIPAIYFADENAKIKDDTNNPLEELDIEKLKELTRIIYNFIITFNIDDYYNLIKSSYTQKYTNLPKEETINNYSLIQVNKILREDGAGSFNQYIWKSKKGNLVEITEKDNRFLVENLEKEIQTFHSYNQYTKYKVYEKNNRIIVKYVVALKFYELKGTISKDEALKLLNKQENVTYELHL</sequence>
<accession>A0A7R7EL97</accession>
<dbReference type="InterPro" id="IPR001261">
    <property type="entry name" value="ArgE/DapE_CS"/>
</dbReference>
<dbReference type="EMBL" id="AP024169">
    <property type="protein sequence ID" value="BCN31105.1"/>
    <property type="molecule type" value="Genomic_DNA"/>
</dbReference>
<dbReference type="PANTHER" id="PTHR12147">
    <property type="entry name" value="METALLOPEPTIDASE M28 FAMILY MEMBER"/>
    <property type="match status" value="1"/>
</dbReference>
<dbReference type="GO" id="GO:0008235">
    <property type="term" value="F:metalloexopeptidase activity"/>
    <property type="evidence" value="ECO:0007669"/>
    <property type="project" value="InterPro"/>
</dbReference>
<dbReference type="SUPFAM" id="SSF53187">
    <property type="entry name" value="Zn-dependent exopeptidases"/>
    <property type="match status" value="1"/>
</dbReference>
<feature type="chain" id="PRO_5038426512" description="Peptidase M28 domain-containing protein" evidence="2">
    <location>
        <begin position="19"/>
        <end position="467"/>
    </location>
</feature>
<keyword evidence="5" id="KW-1185">Reference proteome</keyword>
<dbReference type="RefSeq" id="WP_271712251.1">
    <property type="nucleotide sequence ID" value="NZ_AP024169.1"/>
</dbReference>
<evidence type="ECO:0000256" key="2">
    <source>
        <dbReference type="SAM" id="SignalP"/>
    </source>
</evidence>
<feature type="domain" description="Peptidase M28" evidence="3">
    <location>
        <begin position="147"/>
        <end position="325"/>
    </location>
</feature>
<keyword evidence="2" id="KW-0732">Signal</keyword>
<reference evidence="4 5" key="1">
    <citation type="submission" date="2020-11" db="EMBL/GenBank/DDBJ databases">
        <title>Draft genome sequencing of a Lachnospiraceae strain isolated from anoxic soil subjected to BSD treatment.</title>
        <authorList>
            <person name="Uek A."/>
            <person name="Tonouchi A."/>
        </authorList>
    </citation>
    <scope>NUCLEOTIDE SEQUENCE [LARGE SCALE GENOMIC DNA]</scope>
    <source>
        <strain evidence="4 5">TB5</strain>
    </source>
</reference>
<dbReference type="Gene3D" id="3.40.630.10">
    <property type="entry name" value="Zn peptidases"/>
    <property type="match status" value="1"/>
</dbReference>